<organism evidence="1 2">
    <name type="scientific">Bradyrhizobium vignae</name>
    <dbReference type="NCBI Taxonomy" id="1549949"/>
    <lineage>
        <taxon>Bacteria</taxon>
        <taxon>Pseudomonadati</taxon>
        <taxon>Pseudomonadota</taxon>
        <taxon>Alphaproteobacteria</taxon>
        <taxon>Hyphomicrobiales</taxon>
        <taxon>Nitrobacteraceae</taxon>
        <taxon>Bradyrhizobium</taxon>
    </lineage>
</organism>
<evidence type="ECO:0000313" key="1">
    <source>
        <dbReference type="EMBL" id="SPP96797.1"/>
    </source>
</evidence>
<gene>
    <name evidence="1" type="ORF">BRAD3257_5865</name>
</gene>
<dbReference type="EMBL" id="LS398110">
    <property type="protein sequence ID" value="SPP96797.1"/>
    <property type="molecule type" value="Genomic_DNA"/>
</dbReference>
<accession>A0A2U3Q5X2</accession>
<dbReference type="AlphaFoldDB" id="A0A2U3Q5X2"/>
<name>A0A2U3Q5X2_9BRAD</name>
<reference evidence="1 2" key="1">
    <citation type="submission" date="2018-03" db="EMBL/GenBank/DDBJ databases">
        <authorList>
            <person name="Gully D."/>
        </authorList>
    </citation>
    <scope>NUCLEOTIDE SEQUENCE [LARGE SCALE GENOMIC DNA]</scope>
    <source>
        <strain evidence="1">ORS3257</strain>
    </source>
</reference>
<protein>
    <submittedName>
        <fullName evidence="1">Uncharacterized protein</fullName>
    </submittedName>
</protein>
<dbReference type="KEGG" id="bvz:BRAD3257_5865"/>
<evidence type="ECO:0000313" key="2">
    <source>
        <dbReference type="Proteomes" id="UP000246085"/>
    </source>
</evidence>
<proteinExistence type="predicted"/>
<dbReference type="Proteomes" id="UP000246085">
    <property type="component" value="Chromosome BRAD3257"/>
</dbReference>
<sequence>MTAAVPWPGVAVRPAPDGIQAAALPHAGPLAAVQRSAGPGEVAVRPYAAPDVAPWPADGMPARRDVPWLAAPPDVTWPVVLLAALRLGRVARPFHVPGRVLGRAH</sequence>